<evidence type="ECO:0000313" key="1">
    <source>
        <dbReference type="EMBL" id="KAH3705666.1"/>
    </source>
</evidence>
<dbReference type="EMBL" id="JAIWYP010000015">
    <property type="protein sequence ID" value="KAH3705666.1"/>
    <property type="molecule type" value="Genomic_DNA"/>
</dbReference>
<evidence type="ECO:0000313" key="2">
    <source>
        <dbReference type="Proteomes" id="UP000828390"/>
    </source>
</evidence>
<name>A0A9D3YTB2_DREPO</name>
<organism evidence="1 2">
    <name type="scientific">Dreissena polymorpha</name>
    <name type="common">Zebra mussel</name>
    <name type="synonym">Mytilus polymorpha</name>
    <dbReference type="NCBI Taxonomy" id="45954"/>
    <lineage>
        <taxon>Eukaryota</taxon>
        <taxon>Metazoa</taxon>
        <taxon>Spiralia</taxon>
        <taxon>Lophotrochozoa</taxon>
        <taxon>Mollusca</taxon>
        <taxon>Bivalvia</taxon>
        <taxon>Autobranchia</taxon>
        <taxon>Heteroconchia</taxon>
        <taxon>Euheterodonta</taxon>
        <taxon>Imparidentia</taxon>
        <taxon>Neoheterodontei</taxon>
        <taxon>Myida</taxon>
        <taxon>Dreissenoidea</taxon>
        <taxon>Dreissenidae</taxon>
        <taxon>Dreissena</taxon>
    </lineage>
</organism>
<proteinExistence type="predicted"/>
<protein>
    <submittedName>
        <fullName evidence="1">Uncharacterized protein</fullName>
    </submittedName>
</protein>
<accession>A0A9D3YTB2</accession>
<reference evidence="1" key="2">
    <citation type="submission" date="2020-11" db="EMBL/GenBank/DDBJ databases">
        <authorList>
            <person name="McCartney M.A."/>
            <person name="Auch B."/>
            <person name="Kono T."/>
            <person name="Mallez S."/>
            <person name="Becker A."/>
            <person name="Gohl D.M."/>
            <person name="Silverstein K.A.T."/>
            <person name="Koren S."/>
            <person name="Bechman K.B."/>
            <person name="Herman A."/>
            <person name="Abrahante J.E."/>
            <person name="Garbe J."/>
        </authorList>
    </citation>
    <scope>NUCLEOTIDE SEQUENCE</scope>
    <source>
        <strain evidence="1">Duluth1</strain>
        <tissue evidence="1">Whole animal</tissue>
    </source>
</reference>
<sequence>MEETYDENDNIEEFYRQVKKADVVQTELKELLTNERDQPVLCFEGHSFAKKHTYTMPNAKLANVLCSQMKDIGNIEEPVNGSDEVTEDLFQNCSSRASVPLDEFRQTQLYAVYEKEPMR</sequence>
<dbReference type="AlphaFoldDB" id="A0A9D3YTB2"/>
<gene>
    <name evidence="1" type="ORF">DPMN_080743</name>
</gene>
<keyword evidence="2" id="KW-1185">Reference proteome</keyword>
<dbReference type="Proteomes" id="UP000828390">
    <property type="component" value="Unassembled WGS sequence"/>
</dbReference>
<comment type="caution">
    <text evidence="1">The sequence shown here is derived from an EMBL/GenBank/DDBJ whole genome shotgun (WGS) entry which is preliminary data.</text>
</comment>
<feature type="non-terminal residue" evidence="1">
    <location>
        <position position="1"/>
    </location>
</feature>
<reference evidence="1" key="1">
    <citation type="journal article" date="2019" name="bioRxiv">
        <title>The Genome of the Zebra Mussel, Dreissena polymorpha: A Resource for Invasive Species Research.</title>
        <authorList>
            <person name="McCartney M.A."/>
            <person name="Auch B."/>
            <person name="Kono T."/>
            <person name="Mallez S."/>
            <person name="Zhang Y."/>
            <person name="Obille A."/>
            <person name="Becker A."/>
            <person name="Abrahante J.E."/>
            <person name="Garbe J."/>
            <person name="Badalamenti J.P."/>
            <person name="Herman A."/>
            <person name="Mangelson H."/>
            <person name="Liachko I."/>
            <person name="Sullivan S."/>
            <person name="Sone E.D."/>
            <person name="Koren S."/>
            <person name="Silverstein K.A.T."/>
            <person name="Beckman K.B."/>
            <person name="Gohl D.M."/>
        </authorList>
    </citation>
    <scope>NUCLEOTIDE SEQUENCE</scope>
    <source>
        <strain evidence="1">Duluth1</strain>
        <tissue evidence="1">Whole animal</tissue>
    </source>
</reference>